<comment type="caution">
    <text evidence="2">The sequence shown here is derived from an EMBL/GenBank/DDBJ whole genome shotgun (WGS) entry which is preliminary data.</text>
</comment>
<evidence type="ECO:0000256" key="1">
    <source>
        <dbReference type="SAM" id="SignalP"/>
    </source>
</evidence>
<name>A0ABD3PY56_9STRA</name>
<organism evidence="2 3">
    <name type="scientific">Stephanodiscus triporus</name>
    <dbReference type="NCBI Taxonomy" id="2934178"/>
    <lineage>
        <taxon>Eukaryota</taxon>
        <taxon>Sar</taxon>
        <taxon>Stramenopiles</taxon>
        <taxon>Ochrophyta</taxon>
        <taxon>Bacillariophyta</taxon>
        <taxon>Coscinodiscophyceae</taxon>
        <taxon>Thalassiosirophycidae</taxon>
        <taxon>Stephanodiscales</taxon>
        <taxon>Stephanodiscaceae</taxon>
        <taxon>Stephanodiscus</taxon>
    </lineage>
</organism>
<dbReference type="EMBL" id="JALLAZ020000535">
    <property type="protein sequence ID" value="KAL3792942.1"/>
    <property type="molecule type" value="Genomic_DNA"/>
</dbReference>
<dbReference type="Proteomes" id="UP001530315">
    <property type="component" value="Unassembled WGS sequence"/>
</dbReference>
<dbReference type="PANTHER" id="PTHR33921">
    <property type="entry name" value="CALVIN CYCLE PROTEIN CP12-2, CHLOROPLASTIC"/>
    <property type="match status" value="1"/>
</dbReference>
<accession>A0ABD3PY56</accession>
<sequence length="165" mass="18482">MKSTSLVVSLAALIPATTLAFMHNNDSPQRKCNVARESKEQSRNSNLNLFRSSQEATAEAEQICYEEGPDSERCKVAWDIVEELKAADSHDRNQAPGPSELSYSPLVQGLDILSTKIERKMDELRNLSTQLAEYGAGPEVERLIYASDEMKLILEEARTAMTQYR</sequence>
<keyword evidence="3" id="KW-1185">Reference proteome</keyword>
<protein>
    <recommendedName>
        <fullName evidence="4">CP12 domain-containing protein</fullName>
    </recommendedName>
</protein>
<proteinExistence type="predicted"/>
<dbReference type="Pfam" id="PF02672">
    <property type="entry name" value="CP12"/>
    <property type="match status" value="1"/>
</dbReference>
<evidence type="ECO:0000313" key="2">
    <source>
        <dbReference type="EMBL" id="KAL3792942.1"/>
    </source>
</evidence>
<dbReference type="PANTHER" id="PTHR33921:SF15">
    <property type="entry name" value="CALVIN CYCLE PROTEIN CP12-2, CHLOROPLASTIC"/>
    <property type="match status" value="1"/>
</dbReference>
<gene>
    <name evidence="2" type="ORF">ACHAW5_006849</name>
</gene>
<evidence type="ECO:0000313" key="3">
    <source>
        <dbReference type="Proteomes" id="UP001530315"/>
    </source>
</evidence>
<dbReference type="AlphaFoldDB" id="A0ABD3PY56"/>
<feature type="chain" id="PRO_5044740885" description="CP12 domain-containing protein" evidence="1">
    <location>
        <begin position="21"/>
        <end position="165"/>
    </location>
</feature>
<feature type="signal peptide" evidence="1">
    <location>
        <begin position="1"/>
        <end position="20"/>
    </location>
</feature>
<dbReference type="InterPro" id="IPR039314">
    <property type="entry name" value="CP12-like"/>
</dbReference>
<reference evidence="2 3" key="1">
    <citation type="submission" date="2024-10" db="EMBL/GenBank/DDBJ databases">
        <title>Updated reference genomes for cyclostephanoid diatoms.</title>
        <authorList>
            <person name="Roberts W.R."/>
            <person name="Alverson A.J."/>
        </authorList>
    </citation>
    <scope>NUCLEOTIDE SEQUENCE [LARGE SCALE GENOMIC DNA]</scope>
    <source>
        <strain evidence="2 3">AJA276-08</strain>
    </source>
</reference>
<keyword evidence="1" id="KW-0732">Signal</keyword>
<evidence type="ECO:0008006" key="4">
    <source>
        <dbReference type="Google" id="ProtNLM"/>
    </source>
</evidence>